<dbReference type="EnsemblPlants" id="KEH21670">
    <property type="protein sequence ID" value="KEH21670"/>
    <property type="gene ID" value="MTR_7g014435"/>
</dbReference>
<dbReference type="AlphaFoldDB" id="A0A072U737"/>
<reference evidence="2" key="3">
    <citation type="submission" date="2015-04" db="UniProtKB">
        <authorList>
            <consortium name="EnsemblPlants"/>
        </authorList>
    </citation>
    <scope>IDENTIFICATION</scope>
    <source>
        <strain evidence="2">cv. Jemalong A17</strain>
    </source>
</reference>
<sequence>MVREEKAEVAGSYKVHVSGIISEVLAYILNVHFDKQNGGQNYRILEVQDQSMKLLTCMFSTVSLISTNFKSSRRGKEGGSQDYIILELPRQDKDFDKAGFNKVLRVRPEEFKFFEEARWKGQTHEK</sequence>
<proteinExistence type="predicted"/>
<reference evidence="1 3" key="1">
    <citation type="journal article" date="2011" name="Nature">
        <title>The Medicago genome provides insight into the evolution of rhizobial symbioses.</title>
        <authorList>
            <person name="Young N.D."/>
            <person name="Debelle F."/>
            <person name="Oldroyd G.E."/>
            <person name="Geurts R."/>
            <person name="Cannon S.B."/>
            <person name="Udvardi M.K."/>
            <person name="Benedito V.A."/>
            <person name="Mayer K.F."/>
            <person name="Gouzy J."/>
            <person name="Schoof H."/>
            <person name="Van de Peer Y."/>
            <person name="Proost S."/>
            <person name="Cook D.R."/>
            <person name="Meyers B.C."/>
            <person name="Spannagl M."/>
            <person name="Cheung F."/>
            <person name="De Mita S."/>
            <person name="Krishnakumar V."/>
            <person name="Gundlach H."/>
            <person name="Zhou S."/>
            <person name="Mudge J."/>
            <person name="Bharti A.K."/>
            <person name="Murray J.D."/>
            <person name="Naoumkina M.A."/>
            <person name="Rosen B."/>
            <person name="Silverstein K.A."/>
            <person name="Tang H."/>
            <person name="Rombauts S."/>
            <person name="Zhao P.X."/>
            <person name="Zhou P."/>
            <person name="Barbe V."/>
            <person name="Bardou P."/>
            <person name="Bechner M."/>
            <person name="Bellec A."/>
            <person name="Berger A."/>
            <person name="Berges H."/>
            <person name="Bidwell S."/>
            <person name="Bisseling T."/>
            <person name="Choisne N."/>
            <person name="Couloux A."/>
            <person name="Denny R."/>
            <person name="Deshpande S."/>
            <person name="Dai X."/>
            <person name="Doyle J.J."/>
            <person name="Dudez A.M."/>
            <person name="Farmer A.D."/>
            <person name="Fouteau S."/>
            <person name="Franken C."/>
            <person name="Gibelin C."/>
            <person name="Gish J."/>
            <person name="Goldstein S."/>
            <person name="Gonzalez A.J."/>
            <person name="Green P.J."/>
            <person name="Hallab A."/>
            <person name="Hartog M."/>
            <person name="Hua A."/>
            <person name="Humphray S.J."/>
            <person name="Jeong D.H."/>
            <person name="Jing Y."/>
            <person name="Jocker A."/>
            <person name="Kenton S.M."/>
            <person name="Kim D.J."/>
            <person name="Klee K."/>
            <person name="Lai H."/>
            <person name="Lang C."/>
            <person name="Lin S."/>
            <person name="Macmil S.L."/>
            <person name="Magdelenat G."/>
            <person name="Matthews L."/>
            <person name="McCorrison J."/>
            <person name="Monaghan E.L."/>
            <person name="Mun J.H."/>
            <person name="Najar F.Z."/>
            <person name="Nicholson C."/>
            <person name="Noirot C."/>
            <person name="O'Bleness M."/>
            <person name="Paule C.R."/>
            <person name="Poulain J."/>
            <person name="Prion F."/>
            <person name="Qin B."/>
            <person name="Qu C."/>
            <person name="Retzel E.F."/>
            <person name="Riddle C."/>
            <person name="Sallet E."/>
            <person name="Samain S."/>
            <person name="Samson N."/>
            <person name="Sanders I."/>
            <person name="Saurat O."/>
            <person name="Scarpelli C."/>
            <person name="Schiex T."/>
            <person name="Segurens B."/>
            <person name="Severin A.J."/>
            <person name="Sherrier D.J."/>
            <person name="Shi R."/>
            <person name="Sims S."/>
            <person name="Singer S.R."/>
            <person name="Sinharoy S."/>
            <person name="Sterck L."/>
            <person name="Viollet A."/>
            <person name="Wang B.B."/>
            <person name="Wang K."/>
            <person name="Wang M."/>
            <person name="Wang X."/>
            <person name="Warfsmann J."/>
            <person name="Weissenbach J."/>
            <person name="White D.D."/>
            <person name="White J.D."/>
            <person name="Wiley G.B."/>
            <person name="Wincker P."/>
            <person name="Xing Y."/>
            <person name="Yang L."/>
            <person name="Yao Z."/>
            <person name="Ying F."/>
            <person name="Zhai J."/>
            <person name="Zhou L."/>
            <person name="Zuber A."/>
            <person name="Denarie J."/>
            <person name="Dixon R.A."/>
            <person name="May G.D."/>
            <person name="Schwartz D.C."/>
            <person name="Rogers J."/>
            <person name="Quetier F."/>
            <person name="Town C.D."/>
            <person name="Roe B.A."/>
        </authorList>
    </citation>
    <scope>NUCLEOTIDE SEQUENCE [LARGE SCALE GENOMIC DNA]</scope>
    <source>
        <strain evidence="1">A17</strain>
        <strain evidence="2 3">cv. Jemalong A17</strain>
    </source>
</reference>
<reference evidence="1 3" key="2">
    <citation type="journal article" date="2014" name="BMC Genomics">
        <title>An improved genome release (version Mt4.0) for the model legume Medicago truncatula.</title>
        <authorList>
            <person name="Tang H."/>
            <person name="Krishnakumar V."/>
            <person name="Bidwell S."/>
            <person name="Rosen B."/>
            <person name="Chan A."/>
            <person name="Zhou S."/>
            <person name="Gentzbittel L."/>
            <person name="Childs K.L."/>
            <person name="Yandell M."/>
            <person name="Gundlach H."/>
            <person name="Mayer K.F."/>
            <person name="Schwartz D.C."/>
            <person name="Town C.D."/>
        </authorList>
    </citation>
    <scope>GENOME REANNOTATION</scope>
    <source>
        <strain evidence="1">A17</strain>
        <strain evidence="2 3">cv. Jemalong A17</strain>
    </source>
</reference>
<dbReference type="Proteomes" id="UP000002051">
    <property type="component" value="Unassembled WGS sequence"/>
</dbReference>
<organism evidence="1 3">
    <name type="scientific">Medicago truncatula</name>
    <name type="common">Barrel medic</name>
    <name type="synonym">Medicago tribuloides</name>
    <dbReference type="NCBI Taxonomy" id="3880"/>
    <lineage>
        <taxon>Eukaryota</taxon>
        <taxon>Viridiplantae</taxon>
        <taxon>Streptophyta</taxon>
        <taxon>Embryophyta</taxon>
        <taxon>Tracheophyta</taxon>
        <taxon>Spermatophyta</taxon>
        <taxon>Magnoliopsida</taxon>
        <taxon>eudicotyledons</taxon>
        <taxon>Gunneridae</taxon>
        <taxon>Pentapetalae</taxon>
        <taxon>rosids</taxon>
        <taxon>fabids</taxon>
        <taxon>Fabales</taxon>
        <taxon>Fabaceae</taxon>
        <taxon>Papilionoideae</taxon>
        <taxon>50 kb inversion clade</taxon>
        <taxon>NPAAA clade</taxon>
        <taxon>Hologalegina</taxon>
        <taxon>IRL clade</taxon>
        <taxon>Trifolieae</taxon>
        <taxon>Medicago</taxon>
    </lineage>
</organism>
<name>A0A072U737_MEDTR</name>
<accession>A0A072U737</accession>
<protein>
    <submittedName>
        <fullName evidence="1 2">Uncharacterized protein</fullName>
    </submittedName>
</protein>
<evidence type="ECO:0000313" key="1">
    <source>
        <dbReference type="EMBL" id="KEH21670.1"/>
    </source>
</evidence>
<dbReference type="EMBL" id="CM001223">
    <property type="protein sequence ID" value="KEH21670.1"/>
    <property type="molecule type" value="Genomic_DNA"/>
</dbReference>
<evidence type="ECO:0000313" key="3">
    <source>
        <dbReference type="Proteomes" id="UP000002051"/>
    </source>
</evidence>
<keyword evidence="3" id="KW-1185">Reference proteome</keyword>
<dbReference type="HOGENOM" id="CLU_1984919_0_0_1"/>
<evidence type="ECO:0000313" key="2">
    <source>
        <dbReference type="EnsemblPlants" id="KEH21670"/>
    </source>
</evidence>
<gene>
    <name evidence="1" type="ordered locus">MTR_7g014435</name>
</gene>